<evidence type="ECO:0000256" key="4">
    <source>
        <dbReference type="HAMAP-Rule" id="MF_01698"/>
    </source>
</evidence>
<accession>A0A3G6IY88</accession>
<dbReference type="Pfam" id="PF13508">
    <property type="entry name" value="Acetyltransf_7"/>
    <property type="match status" value="1"/>
</dbReference>
<feature type="binding site" evidence="4">
    <location>
        <position position="175"/>
    </location>
    <ligand>
        <name>1D-myo-inositol 2-(L-cysteinylamino)-2-deoxy-alpha-D-glucopyranoside</name>
        <dbReference type="ChEBI" id="CHEBI:58887"/>
    </ligand>
</feature>
<feature type="binding site" evidence="4">
    <location>
        <position position="226"/>
    </location>
    <ligand>
        <name>1D-myo-inositol 2-(L-cysteinylamino)-2-deoxy-alpha-D-glucopyranoside</name>
        <dbReference type="ChEBI" id="CHEBI:58887"/>
    </ligand>
</feature>
<evidence type="ECO:0000313" key="7">
    <source>
        <dbReference type="Proteomes" id="UP000271587"/>
    </source>
</evidence>
<dbReference type="RefSeq" id="WP_123933241.1">
    <property type="nucleotide sequence ID" value="NZ_CP033897.1"/>
</dbReference>
<dbReference type="PIRSF" id="PIRSF021524">
    <property type="entry name" value="MSH_acetyltransferase"/>
    <property type="match status" value="1"/>
</dbReference>
<evidence type="ECO:0000259" key="5">
    <source>
        <dbReference type="PROSITE" id="PS51186"/>
    </source>
</evidence>
<evidence type="ECO:0000256" key="2">
    <source>
        <dbReference type="ARBA" id="ARBA00022737"/>
    </source>
</evidence>
<feature type="binding site" evidence="4">
    <location>
        <position position="36"/>
    </location>
    <ligand>
        <name>1D-myo-inositol 2-(L-cysteinylamino)-2-deoxy-alpha-D-glucopyranoside</name>
        <dbReference type="ChEBI" id="CHEBI:58887"/>
    </ligand>
</feature>
<feature type="domain" description="N-acetyltransferase" evidence="5">
    <location>
        <begin position="1"/>
        <end position="131"/>
    </location>
</feature>
<proteinExistence type="inferred from homology"/>
<evidence type="ECO:0000256" key="3">
    <source>
        <dbReference type="ARBA" id="ARBA00023315"/>
    </source>
</evidence>
<protein>
    <recommendedName>
        <fullName evidence="4">Mycothiol acetyltransferase</fullName>
        <shortName evidence="4">MSH acetyltransferase</shortName>
        <ecNumber evidence="4">2.3.1.189</ecNumber>
    </recommendedName>
    <alternativeName>
        <fullName evidence="4">Mycothiol synthase</fullName>
    </alternativeName>
</protein>
<sequence>MELRELSLPEHPELHEAVHDMLERAHHEDGVEPLSEQYLRGILEASLGHRHILALEQGQPVGILAMQEQAELCVHPACRRHGIGSSLLRAGRDAGIKDFWAHGNLVPAQHLAASEHLDASRELLVMSVEGEALERAACTSVPDGFRTTNLEQSELVEPLQEWLRVNNEAFSWHPEQGGWDMQQLDQARQAQWYRADDVLFLEKQGALAGFHWVKRHGDLSKGAIGEVYVVGLADAFRGQGLGGPLLNLGLQRLYEQGARKVILYVEADNKPAVAVYERLGFEVQERHVVYSAERAENF</sequence>
<comment type="function">
    <text evidence="4">Catalyzes the transfer of acetyl from acetyl-CoA to desacetylmycothiol (Cys-GlcN-Ins) to form mycothiol.</text>
</comment>
<dbReference type="PANTHER" id="PTHR43420">
    <property type="entry name" value="ACETYLTRANSFERASE"/>
    <property type="match status" value="1"/>
</dbReference>
<dbReference type="AlphaFoldDB" id="A0A3G6IY88"/>
<keyword evidence="3 4" id="KW-0012">Acyltransferase</keyword>
<dbReference type="EC" id="2.3.1.189" evidence="4"/>
<dbReference type="GO" id="GO:0010125">
    <property type="term" value="P:mycothiol biosynthetic process"/>
    <property type="evidence" value="ECO:0007669"/>
    <property type="project" value="UniProtKB-UniRule"/>
</dbReference>
<name>A0A3G6IY88_9CORY</name>
<feature type="domain" description="N-acetyltransferase" evidence="5">
    <location>
        <begin position="148"/>
        <end position="298"/>
    </location>
</feature>
<keyword evidence="1 4" id="KW-0808">Transferase</keyword>
<evidence type="ECO:0000256" key="1">
    <source>
        <dbReference type="ARBA" id="ARBA00022679"/>
    </source>
</evidence>
<dbReference type="OrthoDB" id="3208058at2"/>
<feature type="binding site" evidence="4">
    <location>
        <begin position="230"/>
        <end position="232"/>
    </location>
    <ligand>
        <name>acetyl-CoA</name>
        <dbReference type="ChEBI" id="CHEBI:57288"/>
        <label>2</label>
    </ligand>
</feature>
<dbReference type="SUPFAM" id="SSF55729">
    <property type="entry name" value="Acyl-CoA N-acyltransferases (Nat)"/>
    <property type="match status" value="2"/>
</dbReference>
<reference evidence="6 7" key="1">
    <citation type="submission" date="2018-11" db="EMBL/GenBank/DDBJ databases">
        <authorList>
            <person name="Kleinhagauer T."/>
            <person name="Glaeser S.P."/>
            <person name="Spergser J."/>
            <person name="Ruckert C."/>
            <person name="Kaempfer P."/>
            <person name="Busse H.-J."/>
        </authorList>
    </citation>
    <scope>NUCLEOTIDE SEQUENCE [LARGE SCALE GENOMIC DNA]</scope>
    <source>
        <strain evidence="6 7">W8</strain>
    </source>
</reference>
<dbReference type="CDD" id="cd04301">
    <property type="entry name" value="NAT_SF"/>
    <property type="match status" value="1"/>
</dbReference>
<feature type="binding site" evidence="4">
    <location>
        <position position="264"/>
    </location>
    <ligand>
        <name>1D-myo-inositol 2-(L-cysteinylamino)-2-deoxy-alpha-D-glucopyranoside</name>
        <dbReference type="ChEBI" id="CHEBI:58887"/>
    </ligand>
</feature>
<dbReference type="NCBIfam" id="TIGR03448">
    <property type="entry name" value="mycothiol_MshD"/>
    <property type="match status" value="1"/>
</dbReference>
<dbReference type="KEGG" id="cgk:CGERO_02060"/>
<keyword evidence="7" id="KW-1185">Reference proteome</keyword>
<organism evidence="6 7">
    <name type="scientific">Corynebacterium gerontici</name>
    <dbReference type="NCBI Taxonomy" id="2079234"/>
    <lineage>
        <taxon>Bacteria</taxon>
        <taxon>Bacillati</taxon>
        <taxon>Actinomycetota</taxon>
        <taxon>Actinomycetes</taxon>
        <taxon>Mycobacteriales</taxon>
        <taxon>Corynebacteriaceae</taxon>
        <taxon>Corynebacterium</taxon>
    </lineage>
</organism>
<dbReference type="PROSITE" id="PS51186">
    <property type="entry name" value="GNAT"/>
    <property type="match status" value="2"/>
</dbReference>
<comment type="catalytic activity">
    <reaction evidence="4">
        <text>1D-myo-inositol 2-(L-cysteinylamino)-2-deoxy-alpha-D-glucopyranoside + acetyl-CoA = mycothiol + CoA + H(+)</text>
        <dbReference type="Rhea" id="RHEA:26172"/>
        <dbReference type="ChEBI" id="CHEBI:15378"/>
        <dbReference type="ChEBI" id="CHEBI:16768"/>
        <dbReference type="ChEBI" id="CHEBI:57287"/>
        <dbReference type="ChEBI" id="CHEBI:57288"/>
        <dbReference type="ChEBI" id="CHEBI:58887"/>
        <dbReference type="EC" id="2.3.1.189"/>
    </reaction>
</comment>
<dbReference type="HAMAP" id="MF_01698">
    <property type="entry name" value="MshD"/>
    <property type="match status" value="1"/>
</dbReference>
<evidence type="ECO:0000313" key="6">
    <source>
        <dbReference type="EMBL" id="AZA10745.1"/>
    </source>
</evidence>
<dbReference type="Proteomes" id="UP000271587">
    <property type="component" value="Chromosome"/>
</dbReference>
<dbReference type="InterPro" id="IPR050680">
    <property type="entry name" value="YpeA/RimI_acetyltransf"/>
</dbReference>
<dbReference type="Gene3D" id="3.40.630.30">
    <property type="match status" value="1"/>
</dbReference>
<dbReference type="InterPro" id="IPR016181">
    <property type="entry name" value="Acyl_CoA_acyltransferase"/>
</dbReference>
<comment type="subunit">
    <text evidence="4">Monomer.</text>
</comment>
<feature type="binding site" evidence="4">
    <location>
        <begin position="80"/>
        <end position="85"/>
    </location>
    <ligand>
        <name>acetyl-CoA</name>
        <dbReference type="ChEBI" id="CHEBI:57288"/>
        <label>1</label>
    </ligand>
</feature>
<gene>
    <name evidence="4 6" type="primary">mshD</name>
    <name evidence="6" type="ORF">CGERO_02060</name>
</gene>
<comment type="caution">
    <text evidence="4">Lacks conserved residue(s) required for the propagation of feature annotation.</text>
</comment>
<keyword evidence="2 4" id="KW-0677">Repeat</keyword>
<feature type="binding site" evidence="4">
    <location>
        <position position="214"/>
    </location>
    <ligand>
        <name>1D-myo-inositol 2-(L-cysteinylamino)-2-deoxy-alpha-D-glucopyranoside</name>
        <dbReference type="ChEBI" id="CHEBI:58887"/>
    </ligand>
</feature>
<dbReference type="EMBL" id="CP033897">
    <property type="protein sequence ID" value="AZA10745.1"/>
    <property type="molecule type" value="Genomic_DNA"/>
</dbReference>
<feature type="binding site" evidence="4">
    <location>
        <begin position="72"/>
        <end position="74"/>
    </location>
    <ligand>
        <name>acetyl-CoA</name>
        <dbReference type="ChEBI" id="CHEBI:57288"/>
        <label>1</label>
    </ligand>
</feature>
<comment type="similarity">
    <text evidence="4">Belongs to the acetyltransferase family. MshD subfamily.</text>
</comment>
<dbReference type="InterPro" id="IPR000182">
    <property type="entry name" value="GNAT_dom"/>
</dbReference>
<dbReference type="Pfam" id="PF00583">
    <property type="entry name" value="Acetyltransf_1"/>
    <property type="match status" value="1"/>
</dbReference>
<dbReference type="InterPro" id="IPR017813">
    <property type="entry name" value="Mycothiol_AcTrfase"/>
</dbReference>
<dbReference type="GO" id="GO:0035447">
    <property type="term" value="F:mycothiol synthase activity"/>
    <property type="evidence" value="ECO:0007669"/>
    <property type="project" value="UniProtKB-UniRule"/>
</dbReference>